<dbReference type="AlphaFoldDB" id="A0A1F6GD63"/>
<name>A0A1F6GD63_9PROT</name>
<evidence type="ECO:0008006" key="4">
    <source>
        <dbReference type="Google" id="ProtNLM"/>
    </source>
</evidence>
<dbReference type="STRING" id="1817772.A2527_12000"/>
<gene>
    <name evidence="2" type="ORF">A2527_12000</name>
</gene>
<keyword evidence="1" id="KW-0812">Transmembrane</keyword>
<keyword evidence="1" id="KW-1133">Transmembrane helix</keyword>
<evidence type="ECO:0000313" key="3">
    <source>
        <dbReference type="Proteomes" id="UP000178449"/>
    </source>
</evidence>
<keyword evidence="1" id="KW-0472">Membrane</keyword>
<protein>
    <recommendedName>
        <fullName evidence="4">TIGR04372 family glycosyltransferase</fullName>
    </recommendedName>
</protein>
<feature type="transmembrane region" description="Helical" evidence="1">
    <location>
        <begin position="21"/>
        <end position="50"/>
    </location>
</feature>
<sequence>MNPIQRIPRFLKKTKAEQRIILLWLWRRGCFLLASRLIGGPLGLFVLFWLDFFEPFFKWRISKIHVMRIGHLALNIDLFLRRQQLQGGPEKGVRHVFVTDSSFVANRPLLEMWKRHLNISESTVLRGFLNLSGWILEKTPFFPPLPMSSTEWAEFNQAAPSLKFTDAEEALGQKELAKMGIDPNKNWIALVFARDSGYLTQTLPKENWDCHLCRNSKIESFRPLITHLIDQGAVVLRMGTHITQPFLFDHPNYLDYSNRFRTPFMDIYLAAKARLFVGSASGMADVTNLFDTPRLQLDCVPFGFLPFGKKQMSLPKRVCRFDSREPVPYREIIEKGLALEGNGTLFNRAGYDYLDNSPEEMLLATKELLRWISSEGGFEPAEVQLIEKARDLFPQGHPARSNLNPISPGFISKYPELFI</sequence>
<dbReference type="InterPro" id="IPR030808">
    <property type="entry name" value="Glycosyl_04372"/>
</dbReference>
<comment type="caution">
    <text evidence="2">The sequence shown here is derived from an EMBL/GenBank/DDBJ whole genome shotgun (WGS) entry which is preliminary data.</text>
</comment>
<accession>A0A1F6GD63</accession>
<reference evidence="2 3" key="1">
    <citation type="journal article" date="2016" name="Nat. Commun.">
        <title>Thousands of microbial genomes shed light on interconnected biogeochemical processes in an aquifer system.</title>
        <authorList>
            <person name="Anantharaman K."/>
            <person name="Brown C.T."/>
            <person name="Hug L.A."/>
            <person name="Sharon I."/>
            <person name="Castelle C.J."/>
            <person name="Probst A.J."/>
            <person name="Thomas B.C."/>
            <person name="Singh A."/>
            <person name="Wilkins M.J."/>
            <person name="Karaoz U."/>
            <person name="Brodie E.L."/>
            <person name="Williams K.H."/>
            <person name="Hubbard S.S."/>
            <person name="Banfield J.F."/>
        </authorList>
    </citation>
    <scope>NUCLEOTIDE SEQUENCE [LARGE SCALE GENOMIC DNA]</scope>
</reference>
<proteinExistence type="predicted"/>
<evidence type="ECO:0000313" key="2">
    <source>
        <dbReference type="EMBL" id="OGG96040.1"/>
    </source>
</evidence>
<dbReference type="NCBIfam" id="TIGR04372">
    <property type="entry name" value="glycosyl_04372"/>
    <property type="match status" value="1"/>
</dbReference>
<dbReference type="Proteomes" id="UP000178449">
    <property type="component" value="Unassembled WGS sequence"/>
</dbReference>
<organism evidence="2 3">
    <name type="scientific">Candidatus Lambdaproteobacteria bacterium RIFOXYD2_FULL_50_16</name>
    <dbReference type="NCBI Taxonomy" id="1817772"/>
    <lineage>
        <taxon>Bacteria</taxon>
        <taxon>Pseudomonadati</taxon>
        <taxon>Pseudomonadota</taxon>
        <taxon>Candidatus Lambdaproteobacteria</taxon>
    </lineage>
</organism>
<dbReference type="EMBL" id="MFNE01000019">
    <property type="protein sequence ID" value="OGG96040.1"/>
    <property type="molecule type" value="Genomic_DNA"/>
</dbReference>
<evidence type="ECO:0000256" key="1">
    <source>
        <dbReference type="SAM" id="Phobius"/>
    </source>
</evidence>